<comment type="subcellular location">
    <subcellularLocation>
        <location evidence="1">Membrane</location>
        <topology evidence="1">Multi-pass membrane protein</topology>
    </subcellularLocation>
</comment>
<keyword evidence="8" id="KW-1185">Reference proteome</keyword>
<feature type="domain" description="NfeD-like C-terminal" evidence="6">
    <location>
        <begin position="99"/>
        <end position="151"/>
    </location>
</feature>
<sequence>MMLGRLVTELGPWSWWLLGLLLLAAELLLPGVFLVWIGIGALATGIISLVLWESAVWAWQIQCLVFAALAVAATLLGRRFLSKPDTQTDEPMLNQRGASLVGRTATLQEPIAEGRGRIRLDDTHWSVTGPDLPVGTKVRIVSWNGNDLTVEAD</sequence>
<evidence type="ECO:0000313" key="7">
    <source>
        <dbReference type="EMBL" id="GLT05015.1"/>
    </source>
</evidence>
<feature type="transmembrane region" description="Helical" evidence="5">
    <location>
        <begin position="12"/>
        <end position="29"/>
    </location>
</feature>
<feature type="transmembrane region" description="Helical" evidence="5">
    <location>
        <begin position="58"/>
        <end position="77"/>
    </location>
</feature>
<comment type="caution">
    <text evidence="7">The sequence shown here is derived from an EMBL/GenBank/DDBJ whole genome shotgun (WGS) entry which is preliminary data.</text>
</comment>
<keyword evidence="2 5" id="KW-0812">Transmembrane</keyword>
<dbReference type="Proteomes" id="UP001157117">
    <property type="component" value="Unassembled WGS sequence"/>
</dbReference>
<evidence type="ECO:0000256" key="5">
    <source>
        <dbReference type="SAM" id="Phobius"/>
    </source>
</evidence>
<evidence type="ECO:0000256" key="1">
    <source>
        <dbReference type="ARBA" id="ARBA00004141"/>
    </source>
</evidence>
<dbReference type="InterPro" id="IPR002810">
    <property type="entry name" value="NfeD-like_C"/>
</dbReference>
<gene>
    <name evidence="7" type="ORF">GCM10007926_19460</name>
</gene>
<evidence type="ECO:0000259" key="6">
    <source>
        <dbReference type="Pfam" id="PF01957"/>
    </source>
</evidence>
<reference evidence="8" key="1">
    <citation type="journal article" date="2019" name="Int. J. Syst. Evol. Microbiol.">
        <title>The Global Catalogue of Microorganisms (GCM) 10K type strain sequencing project: providing services to taxonomists for standard genome sequencing and annotation.</title>
        <authorList>
            <consortium name="The Broad Institute Genomics Platform"/>
            <consortium name="The Broad Institute Genome Sequencing Center for Infectious Disease"/>
            <person name="Wu L."/>
            <person name="Ma J."/>
        </authorList>
    </citation>
    <scope>NUCLEOTIDE SEQUENCE [LARGE SCALE GENOMIC DNA]</scope>
    <source>
        <strain evidence="8">NBRC 109639</strain>
    </source>
</reference>
<dbReference type="Pfam" id="PF01957">
    <property type="entry name" value="NfeD"/>
    <property type="match status" value="1"/>
</dbReference>
<keyword evidence="4 5" id="KW-0472">Membrane</keyword>
<protein>
    <submittedName>
        <fullName evidence="7">Membrane protein</fullName>
    </submittedName>
</protein>
<keyword evidence="3 5" id="KW-1133">Transmembrane helix</keyword>
<dbReference type="EMBL" id="BSPT01000018">
    <property type="protein sequence ID" value="GLT05015.1"/>
    <property type="molecule type" value="Genomic_DNA"/>
</dbReference>
<name>A0ABQ6ECA9_9SPHN</name>
<dbReference type="PANTHER" id="PTHR33507:SF3">
    <property type="entry name" value="INNER MEMBRANE PROTEIN YBBJ"/>
    <property type="match status" value="1"/>
</dbReference>
<dbReference type="Gene3D" id="2.40.50.140">
    <property type="entry name" value="Nucleic acid-binding proteins"/>
    <property type="match status" value="1"/>
</dbReference>
<accession>A0ABQ6ECA9</accession>
<dbReference type="InterPro" id="IPR012340">
    <property type="entry name" value="NA-bd_OB-fold"/>
</dbReference>
<evidence type="ECO:0000256" key="2">
    <source>
        <dbReference type="ARBA" id="ARBA00022692"/>
    </source>
</evidence>
<dbReference type="InterPro" id="IPR052165">
    <property type="entry name" value="Membrane_assoc_protease"/>
</dbReference>
<dbReference type="PANTHER" id="PTHR33507">
    <property type="entry name" value="INNER MEMBRANE PROTEIN YBBJ"/>
    <property type="match status" value="1"/>
</dbReference>
<evidence type="ECO:0000313" key="8">
    <source>
        <dbReference type="Proteomes" id="UP001157117"/>
    </source>
</evidence>
<proteinExistence type="predicted"/>
<organism evidence="7 8">
    <name type="scientific">Sphingomonas psychrolutea</name>
    <dbReference type="NCBI Taxonomy" id="1259676"/>
    <lineage>
        <taxon>Bacteria</taxon>
        <taxon>Pseudomonadati</taxon>
        <taxon>Pseudomonadota</taxon>
        <taxon>Alphaproteobacteria</taxon>
        <taxon>Sphingomonadales</taxon>
        <taxon>Sphingomonadaceae</taxon>
        <taxon>Sphingomonas</taxon>
    </lineage>
</organism>
<evidence type="ECO:0000256" key="3">
    <source>
        <dbReference type="ARBA" id="ARBA00022989"/>
    </source>
</evidence>
<evidence type="ECO:0000256" key="4">
    <source>
        <dbReference type="ARBA" id="ARBA00023136"/>
    </source>
</evidence>